<evidence type="ECO:0000313" key="1">
    <source>
        <dbReference type="EMBL" id="GAJ19042.1"/>
    </source>
</evidence>
<reference evidence="1" key="1">
    <citation type="journal article" date="2014" name="Front. Microbiol.">
        <title>High frequency of phylogenetically diverse reductive dehalogenase-homologous genes in deep subseafloor sedimentary metagenomes.</title>
        <authorList>
            <person name="Kawai M."/>
            <person name="Futagami T."/>
            <person name="Toyoda A."/>
            <person name="Takaki Y."/>
            <person name="Nishi S."/>
            <person name="Hori S."/>
            <person name="Arai W."/>
            <person name="Tsubouchi T."/>
            <person name="Morono Y."/>
            <person name="Uchiyama I."/>
            <person name="Ito T."/>
            <person name="Fujiyama A."/>
            <person name="Inagaki F."/>
            <person name="Takami H."/>
        </authorList>
    </citation>
    <scope>NUCLEOTIDE SEQUENCE</scope>
    <source>
        <strain evidence="1">Expedition CK06-06</strain>
    </source>
</reference>
<dbReference type="AlphaFoldDB" id="X1VJH1"/>
<comment type="caution">
    <text evidence="1">The sequence shown here is derived from an EMBL/GenBank/DDBJ whole genome shotgun (WGS) entry which is preliminary data.</text>
</comment>
<name>X1VJH1_9ZZZZ</name>
<feature type="non-terminal residue" evidence="1">
    <location>
        <position position="1"/>
    </location>
</feature>
<sequence>TQHILLKKHPYYTLSEQLCQHPVLTVENLSCA</sequence>
<accession>X1VJH1</accession>
<proteinExistence type="predicted"/>
<protein>
    <submittedName>
        <fullName evidence="1">Uncharacterized protein</fullName>
    </submittedName>
</protein>
<organism evidence="1">
    <name type="scientific">marine sediment metagenome</name>
    <dbReference type="NCBI Taxonomy" id="412755"/>
    <lineage>
        <taxon>unclassified sequences</taxon>
        <taxon>metagenomes</taxon>
        <taxon>ecological metagenomes</taxon>
    </lineage>
</organism>
<gene>
    <name evidence="1" type="ORF">S12H4_61247</name>
</gene>
<dbReference type="EMBL" id="BARW01040588">
    <property type="protein sequence ID" value="GAJ19042.1"/>
    <property type="molecule type" value="Genomic_DNA"/>
</dbReference>